<accession>A0ABV4E0B9</accession>
<protein>
    <submittedName>
        <fullName evidence="1">DUF4489 domain-containing protein</fullName>
    </submittedName>
</protein>
<dbReference type="InterPro" id="IPR027972">
    <property type="entry name" value="DUF4489"/>
</dbReference>
<name>A0ABV4E0B9_9CLOT</name>
<proteinExistence type="predicted"/>
<gene>
    <name evidence="1" type="ORF">AB8S09_13340</name>
</gene>
<evidence type="ECO:0000313" key="2">
    <source>
        <dbReference type="Proteomes" id="UP001565220"/>
    </source>
</evidence>
<dbReference type="RefSeq" id="WP_369869297.1">
    <property type="nucleotide sequence ID" value="NZ_JBGFFE010000024.1"/>
</dbReference>
<evidence type="ECO:0000313" key="1">
    <source>
        <dbReference type="EMBL" id="MEY8764602.1"/>
    </source>
</evidence>
<comment type="caution">
    <text evidence="1">The sequence shown here is derived from an EMBL/GenBank/DDBJ whole genome shotgun (WGS) entry which is preliminary data.</text>
</comment>
<organism evidence="1 2">
    <name type="scientific">Clostridium lapidicellarium</name>
    <dbReference type="NCBI Taxonomy" id="3240931"/>
    <lineage>
        <taxon>Bacteria</taxon>
        <taxon>Bacillati</taxon>
        <taxon>Bacillota</taxon>
        <taxon>Clostridia</taxon>
        <taxon>Eubacteriales</taxon>
        <taxon>Clostridiaceae</taxon>
        <taxon>Clostridium</taxon>
    </lineage>
</organism>
<dbReference type="Pfam" id="PF14879">
    <property type="entry name" value="DUF4489"/>
    <property type="match status" value="1"/>
</dbReference>
<dbReference type="Proteomes" id="UP001565220">
    <property type="component" value="Unassembled WGS sequence"/>
</dbReference>
<reference evidence="1 2" key="1">
    <citation type="submission" date="2024-08" db="EMBL/GenBank/DDBJ databases">
        <title>Clostridium lapicellarii sp. nov., and Clostridium renhuaiense sp. nov., two species isolated from the mud in a fermentation cellar used for producing sauce-flavour Chinese liquors.</title>
        <authorList>
            <person name="Yang F."/>
            <person name="Wang H."/>
            <person name="Chen L.Q."/>
            <person name="Zhou N."/>
            <person name="Lu J.J."/>
            <person name="Pu X.X."/>
            <person name="Wan B."/>
            <person name="Wang L."/>
            <person name="Liu S.J."/>
        </authorList>
    </citation>
    <scope>NUCLEOTIDE SEQUENCE [LARGE SCALE GENOMIC DNA]</scope>
    <source>
        <strain evidence="1 2">MT-113</strain>
    </source>
</reference>
<dbReference type="EMBL" id="JBGFFE010000024">
    <property type="protein sequence ID" value="MEY8764602.1"/>
    <property type="molecule type" value="Genomic_DNA"/>
</dbReference>
<sequence>MNSMSRYYRDNCDPCNKNDKQNDYYDCRENDKKICETIIKCGCPRSTTLPLVTVSSDFTVASVTLDTSKLRNPCVKLEFASNLVTVAAITGTLSFQVYKQCENQLNPIPIGPSWIYEPVAVGSDTFSFFTCDCDCSCDKGCCTYSVVVTTTVTAGTISVNNATLGAIATCGCSC</sequence>
<keyword evidence="2" id="KW-1185">Reference proteome</keyword>